<organism evidence="3 4">
    <name type="scientific">Mya arenaria</name>
    <name type="common">Soft-shell clam</name>
    <dbReference type="NCBI Taxonomy" id="6604"/>
    <lineage>
        <taxon>Eukaryota</taxon>
        <taxon>Metazoa</taxon>
        <taxon>Spiralia</taxon>
        <taxon>Lophotrochozoa</taxon>
        <taxon>Mollusca</taxon>
        <taxon>Bivalvia</taxon>
        <taxon>Autobranchia</taxon>
        <taxon>Heteroconchia</taxon>
        <taxon>Euheterodonta</taxon>
        <taxon>Imparidentia</taxon>
        <taxon>Neoheterodontei</taxon>
        <taxon>Myida</taxon>
        <taxon>Myoidea</taxon>
        <taxon>Myidae</taxon>
        <taxon>Mya</taxon>
    </lineage>
</organism>
<dbReference type="Pfam" id="PF00102">
    <property type="entry name" value="Y_phosphatase"/>
    <property type="match status" value="1"/>
</dbReference>
<evidence type="ECO:0000259" key="1">
    <source>
        <dbReference type="Pfam" id="PF00102"/>
    </source>
</evidence>
<dbReference type="Gene3D" id="3.90.190.10">
    <property type="entry name" value="Protein tyrosine phosphatase superfamily"/>
    <property type="match status" value="1"/>
</dbReference>
<name>A0ABY7EF54_MYAAR</name>
<dbReference type="InterPro" id="IPR000242">
    <property type="entry name" value="PTP_cat"/>
</dbReference>
<keyword evidence="4" id="KW-1185">Reference proteome</keyword>
<proteinExistence type="predicted"/>
<feature type="domain" description="Tyrosine-protein phosphatase" evidence="1">
    <location>
        <begin position="1"/>
        <end position="28"/>
    </location>
</feature>
<sequence>MVEALRCQRVNMVQTKDQYIYLHEALAEALLIGTDHVWYRQFENVHSFMIAREPGDKQTRLIKQF</sequence>
<dbReference type="SUPFAM" id="SSF52799">
    <property type="entry name" value="(Phosphotyrosine protein) phosphatases II"/>
    <property type="match status" value="1"/>
</dbReference>
<protein>
    <submittedName>
        <fullName evidence="3">PTPRU-like protein</fullName>
    </submittedName>
</protein>
<evidence type="ECO:0000313" key="4">
    <source>
        <dbReference type="Proteomes" id="UP001164746"/>
    </source>
</evidence>
<dbReference type="EMBL" id="CP111017">
    <property type="protein sequence ID" value="WAR08653.1"/>
    <property type="molecule type" value="Genomic_DNA"/>
</dbReference>
<evidence type="ECO:0000313" key="2">
    <source>
        <dbReference type="EMBL" id="WAR08650.1"/>
    </source>
</evidence>
<reference evidence="3" key="1">
    <citation type="submission" date="2022-11" db="EMBL/GenBank/DDBJ databases">
        <title>Centuries of genome instability and evolution in soft-shell clam transmissible cancer (bioRxiv).</title>
        <authorList>
            <person name="Hart S.F.M."/>
            <person name="Yonemitsu M.A."/>
            <person name="Giersch R.M."/>
            <person name="Beal B.F."/>
            <person name="Arriagada G."/>
            <person name="Davis B.W."/>
            <person name="Ostrander E.A."/>
            <person name="Goff S.P."/>
            <person name="Metzger M.J."/>
        </authorList>
    </citation>
    <scope>NUCLEOTIDE SEQUENCE</scope>
    <source>
        <strain evidence="3">MELC-2E11</strain>
        <tissue evidence="3">Siphon/mantle</tissue>
    </source>
</reference>
<dbReference type="EMBL" id="CP111017">
    <property type="protein sequence ID" value="WAR08650.1"/>
    <property type="molecule type" value="Genomic_DNA"/>
</dbReference>
<dbReference type="Proteomes" id="UP001164746">
    <property type="component" value="Chromosome 6"/>
</dbReference>
<gene>
    <name evidence="2" type="ORF">MAR_018608</name>
    <name evidence="3" type="ORF">MAR_018611</name>
</gene>
<feature type="non-terminal residue" evidence="3">
    <location>
        <position position="1"/>
    </location>
</feature>
<dbReference type="InterPro" id="IPR029021">
    <property type="entry name" value="Prot-tyrosine_phosphatase-like"/>
</dbReference>
<accession>A0ABY7EF54</accession>
<evidence type="ECO:0000313" key="3">
    <source>
        <dbReference type="EMBL" id="WAR08653.1"/>
    </source>
</evidence>